<comment type="caution">
    <text evidence="2">The sequence shown here is derived from an EMBL/GenBank/DDBJ whole genome shotgun (WGS) entry which is preliminary data.</text>
</comment>
<evidence type="ECO:0000256" key="1">
    <source>
        <dbReference type="SAM" id="MobiDB-lite"/>
    </source>
</evidence>
<gene>
    <name evidence="2" type="primary">Acey_s0227.g2799</name>
    <name evidence="2" type="ORF">Y032_0227g2799</name>
</gene>
<name>A0A016SHC0_9BILA</name>
<evidence type="ECO:0000313" key="2">
    <source>
        <dbReference type="EMBL" id="EYB89792.1"/>
    </source>
</evidence>
<proteinExistence type="predicted"/>
<dbReference type="Proteomes" id="UP000024635">
    <property type="component" value="Unassembled WGS sequence"/>
</dbReference>
<feature type="compositionally biased region" description="Polar residues" evidence="1">
    <location>
        <begin position="108"/>
        <end position="120"/>
    </location>
</feature>
<organism evidence="2 3">
    <name type="scientific">Ancylostoma ceylanicum</name>
    <dbReference type="NCBI Taxonomy" id="53326"/>
    <lineage>
        <taxon>Eukaryota</taxon>
        <taxon>Metazoa</taxon>
        <taxon>Ecdysozoa</taxon>
        <taxon>Nematoda</taxon>
        <taxon>Chromadorea</taxon>
        <taxon>Rhabditida</taxon>
        <taxon>Rhabditina</taxon>
        <taxon>Rhabditomorpha</taxon>
        <taxon>Strongyloidea</taxon>
        <taxon>Ancylostomatidae</taxon>
        <taxon>Ancylostomatinae</taxon>
        <taxon>Ancylostoma</taxon>
    </lineage>
</organism>
<protein>
    <submittedName>
        <fullName evidence="2">Uncharacterized protein</fullName>
    </submittedName>
</protein>
<feature type="region of interest" description="Disordered" evidence="1">
    <location>
        <begin position="95"/>
        <end position="126"/>
    </location>
</feature>
<dbReference type="AlphaFoldDB" id="A0A016SHC0"/>
<dbReference type="OrthoDB" id="10542779at2759"/>
<reference evidence="3" key="1">
    <citation type="journal article" date="2015" name="Nat. Genet.">
        <title>The genome and transcriptome of the zoonotic hookworm Ancylostoma ceylanicum identify infection-specific gene families.</title>
        <authorList>
            <person name="Schwarz E.M."/>
            <person name="Hu Y."/>
            <person name="Antoshechkin I."/>
            <person name="Miller M.M."/>
            <person name="Sternberg P.W."/>
            <person name="Aroian R.V."/>
        </authorList>
    </citation>
    <scope>NUCLEOTIDE SEQUENCE</scope>
    <source>
        <strain evidence="3">HY135</strain>
    </source>
</reference>
<evidence type="ECO:0000313" key="3">
    <source>
        <dbReference type="Proteomes" id="UP000024635"/>
    </source>
</evidence>
<keyword evidence="3" id="KW-1185">Reference proteome</keyword>
<dbReference type="EMBL" id="JARK01001563">
    <property type="protein sequence ID" value="EYB89792.1"/>
    <property type="molecule type" value="Genomic_DNA"/>
</dbReference>
<sequence length="185" mass="20167">MDNRLKMIILRVVPQQQQLLLRRKYYPSKKIANQNTHGLSCVKVRSRSTSMARRPLSAQELNAPTCSRTLFAENGGGRPGTADGGDAVAALQDTPTAAARDRRHAADSVQSTNGRQPSSKRSARLASGEIVPGLLVTRAPCVRTNAASVSTKNDEDSRTPGEKKYCLQMRKKPLITLMRIVLGQS</sequence>
<accession>A0A016SHC0</accession>